<protein>
    <submittedName>
        <fullName evidence="1">Uncharacterized protein</fullName>
    </submittedName>
</protein>
<gene>
    <name evidence="1" type="ORF">ASILVAE211_00795</name>
</gene>
<dbReference type="AlphaFoldDB" id="A0A963YMS3"/>
<reference evidence="1" key="2">
    <citation type="submission" date="2021-01" db="EMBL/GenBank/DDBJ databases">
        <authorList>
            <person name="Mieszkin S."/>
            <person name="Pouder E."/>
            <person name="Alain K."/>
        </authorList>
    </citation>
    <scope>NUCLEOTIDE SEQUENCE</scope>
    <source>
        <strain evidence="1">HW T2.11</strain>
    </source>
</reference>
<proteinExistence type="predicted"/>
<dbReference type="EMBL" id="JAESVB010000001">
    <property type="protein sequence ID" value="MCB8873701.1"/>
    <property type="molecule type" value="Genomic_DNA"/>
</dbReference>
<dbReference type="Proteomes" id="UP000708298">
    <property type="component" value="Unassembled WGS sequence"/>
</dbReference>
<evidence type="ECO:0000313" key="1">
    <source>
        <dbReference type="EMBL" id="MCB8873701.1"/>
    </source>
</evidence>
<reference evidence="1" key="1">
    <citation type="journal article" date="2021" name="Microorganisms">
        <title>Acidisoma silvae sp. nov. and Acidisomacellulosilytica sp. nov., Two Acidophilic Bacteria Isolated from Decaying Wood, Hydrolyzing Cellulose and Producing Poly-3-hydroxybutyrate.</title>
        <authorList>
            <person name="Mieszkin S."/>
            <person name="Pouder E."/>
            <person name="Uroz S."/>
            <person name="Simon-Colin C."/>
            <person name="Alain K."/>
        </authorList>
    </citation>
    <scope>NUCLEOTIDE SEQUENCE</scope>
    <source>
        <strain evidence="1">HW T2.11</strain>
    </source>
</reference>
<sequence>MADEYPSSSVEMRDNGPDHVLYRVAVPPAAMPPVPLKDLEAAWEAARAHSLSANWGAQRSFRFPTSDGQIADFDVIDRDARCWAGAVDDVADLATLGGISLCLRLLALVHILATAPWAKLYLSSKRDGARVDRALMRAAARADLTDDARFDDASLRRNLPARFSDRDGGQTFTGVSA</sequence>
<evidence type="ECO:0000313" key="2">
    <source>
        <dbReference type="Proteomes" id="UP000708298"/>
    </source>
</evidence>
<keyword evidence="2" id="KW-1185">Reference proteome</keyword>
<organism evidence="1 2">
    <name type="scientific">Acidisoma silvae</name>
    <dbReference type="NCBI Taxonomy" id="2802396"/>
    <lineage>
        <taxon>Bacteria</taxon>
        <taxon>Pseudomonadati</taxon>
        <taxon>Pseudomonadota</taxon>
        <taxon>Alphaproteobacteria</taxon>
        <taxon>Acetobacterales</taxon>
        <taxon>Acidocellaceae</taxon>
        <taxon>Acidisoma</taxon>
    </lineage>
</organism>
<accession>A0A963YMS3</accession>
<dbReference type="RefSeq" id="WP_227319384.1">
    <property type="nucleotide sequence ID" value="NZ_JAESVB010000001.1"/>
</dbReference>
<comment type="caution">
    <text evidence="1">The sequence shown here is derived from an EMBL/GenBank/DDBJ whole genome shotgun (WGS) entry which is preliminary data.</text>
</comment>
<name>A0A963YMS3_9PROT</name>